<organism evidence="1 2">
    <name type="scientific">Ramazzottius varieornatus</name>
    <name type="common">Water bear</name>
    <name type="synonym">Tardigrade</name>
    <dbReference type="NCBI Taxonomy" id="947166"/>
    <lineage>
        <taxon>Eukaryota</taxon>
        <taxon>Metazoa</taxon>
        <taxon>Ecdysozoa</taxon>
        <taxon>Tardigrada</taxon>
        <taxon>Eutardigrada</taxon>
        <taxon>Parachela</taxon>
        <taxon>Hypsibioidea</taxon>
        <taxon>Ramazzottiidae</taxon>
        <taxon>Ramazzottius</taxon>
    </lineage>
</organism>
<dbReference type="AlphaFoldDB" id="A0A1D1VLV4"/>
<evidence type="ECO:0000313" key="1">
    <source>
        <dbReference type="EMBL" id="GAV01806.1"/>
    </source>
</evidence>
<name>A0A1D1VLV4_RAMVA</name>
<proteinExistence type="predicted"/>
<sequence length="104" mass="12147">MKKARWTRYRRFRLRHNAYPISITRHFISNRLQSSWGQKEKCCYRYDDYAQQAATRRSAKGKDIEHGQEEAELPSDMFDKTSIAASAALCRANMQAGRCLLLDT</sequence>
<protein>
    <submittedName>
        <fullName evidence="1">Uncharacterized protein</fullName>
    </submittedName>
</protein>
<comment type="caution">
    <text evidence="1">The sequence shown here is derived from an EMBL/GenBank/DDBJ whole genome shotgun (WGS) entry which is preliminary data.</text>
</comment>
<dbReference type="EMBL" id="BDGG01000007">
    <property type="protein sequence ID" value="GAV01806.1"/>
    <property type="molecule type" value="Genomic_DNA"/>
</dbReference>
<reference evidence="1 2" key="1">
    <citation type="journal article" date="2016" name="Nat. Commun.">
        <title>Extremotolerant tardigrade genome and improved radiotolerance of human cultured cells by tardigrade-unique protein.</title>
        <authorList>
            <person name="Hashimoto T."/>
            <person name="Horikawa D.D."/>
            <person name="Saito Y."/>
            <person name="Kuwahara H."/>
            <person name="Kozuka-Hata H."/>
            <person name="Shin-I T."/>
            <person name="Minakuchi Y."/>
            <person name="Ohishi K."/>
            <person name="Motoyama A."/>
            <person name="Aizu T."/>
            <person name="Enomoto A."/>
            <person name="Kondo K."/>
            <person name="Tanaka S."/>
            <person name="Hara Y."/>
            <person name="Koshikawa S."/>
            <person name="Sagara H."/>
            <person name="Miura T."/>
            <person name="Yokobori S."/>
            <person name="Miyagawa K."/>
            <person name="Suzuki Y."/>
            <person name="Kubo T."/>
            <person name="Oyama M."/>
            <person name="Kohara Y."/>
            <person name="Fujiyama A."/>
            <person name="Arakawa K."/>
            <person name="Katayama T."/>
            <person name="Toyoda A."/>
            <person name="Kunieda T."/>
        </authorList>
    </citation>
    <scope>NUCLEOTIDE SEQUENCE [LARGE SCALE GENOMIC DNA]</scope>
    <source>
        <strain evidence="1 2">YOKOZUNA-1</strain>
    </source>
</reference>
<accession>A0A1D1VLV4</accession>
<evidence type="ECO:0000313" key="2">
    <source>
        <dbReference type="Proteomes" id="UP000186922"/>
    </source>
</evidence>
<keyword evidence="2" id="KW-1185">Reference proteome</keyword>
<dbReference type="Proteomes" id="UP000186922">
    <property type="component" value="Unassembled WGS sequence"/>
</dbReference>
<gene>
    <name evidence="1" type="primary">RvY_12457-1</name>
    <name evidence="1" type="synonym">RvY_12457.1</name>
    <name evidence="1" type="ORF">RvY_12457</name>
</gene>